<comment type="caution">
    <text evidence="3">The sequence shown here is derived from an EMBL/GenBank/DDBJ whole genome shotgun (WGS) entry which is preliminary data.</text>
</comment>
<name>A0A2G8SY30_9BURK</name>
<dbReference type="InterPro" id="IPR001940">
    <property type="entry name" value="Peptidase_S1C"/>
</dbReference>
<sequence length="477" mass="51368">MKFVLPAAFLACLCAAALATAQSARQSPQQTANQRAPLTNPAPAQTLAPAIQPGGPPAATPPTEDEANPALPLPSSAAQNLYAKAKADLLQIRMLLKNGRSQSTVGSGFMVGTSNLVLTNYHVVSQMALDPDVYIGEYVDTDGKRGPVELLAVDVLHDLAVVRINREGTGFFNLPEKLAKLTQGQYLYSLGNPLDLGFAISEGSYNGVITRSFYDQLMFTGPINSGMSGGPSVTVSGDVAGVNVSKRRDGELVSFLVPVRYAQELLKKVALQTAPPKDFNPLIGQQLLAHQKAMVDRLLDAPLATKMMGPYLVPVRESEQVRCWGRSNVKAEASFTADTISCSMESAIFVSESQQTGHMAMTHQYVRSASLDKIRFSVLATTLFKVDNLGSNKDTRLTGPSCTEQFVVTRSVPLRAVTCVRAYRKFAGLYNFTLMTATTDDAKASLQSRIDVSGVSYENGMRTTRAFLDTLGRGSRQ</sequence>
<evidence type="ECO:0000256" key="2">
    <source>
        <dbReference type="SAM" id="SignalP"/>
    </source>
</evidence>
<gene>
    <name evidence="3" type="ORF">CR103_16830</name>
</gene>
<feature type="signal peptide" evidence="2">
    <location>
        <begin position="1"/>
        <end position="21"/>
    </location>
</feature>
<dbReference type="GO" id="GO:0004252">
    <property type="term" value="F:serine-type endopeptidase activity"/>
    <property type="evidence" value="ECO:0007669"/>
    <property type="project" value="InterPro"/>
</dbReference>
<dbReference type="PANTHER" id="PTHR43019">
    <property type="entry name" value="SERINE ENDOPROTEASE DEGS"/>
    <property type="match status" value="1"/>
</dbReference>
<dbReference type="EMBL" id="PDOB01000031">
    <property type="protein sequence ID" value="PIL38695.1"/>
    <property type="molecule type" value="Genomic_DNA"/>
</dbReference>
<protein>
    <submittedName>
        <fullName evidence="3">Trypsin</fullName>
    </submittedName>
</protein>
<organism evidence="3 4">
    <name type="scientific">Massilia psychrophila</name>
    <dbReference type="NCBI Taxonomy" id="1603353"/>
    <lineage>
        <taxon>Bacteria</taxon>
        <taxon>Pseudomonadati</taxon>
        <taxon>Pseudomonadota</taxon>
        <taxon>Betaproteobacteria</taxon>
        <taxon>Burkholderiales</taxon>
        <taxon>Oxalobacteraceae</taxon>
        <taxon>Telluria group</taxon>
        <taxon>Massilia</taxon>
    </lineage>
</organism>
<dbReference type="Proteomes" id="UP000228593">
    <property type="component" value="Unassembled WGS sequence"/>
</dbReference>
<keyword evidence="4" id="KW-1185">Reference proteome</keyword>
<feature type="compositionally biased region" description="Polar residues" evidence="1">
    <location>
        <begin position="27"/>
        <end position="37"/>
    </location>
</feature>
<keyword evidence="2" id="KW-0732">Signal</keyword>
<reference evidence="3 4" key="1">
    <citation type="submission" date="2017-10" db="EMBL/GenBank/DDBJ databases">
        <title>Massilia psychrophilum sp. nov., a novel purple-pigmented bacterium isolated from Tianshan glacier, Xinjiang Municipality, China.</title>
        <authorList>
            <person name="Wang H."/>
        </authorList>
    </citation>
    <scope>NUCLEOTIDE SEQUENCE [LARGE SCALE GENOMIC DNA]</scope>
    <source>
        <strain evidence="3 4">JCM 30813</strain>
    </source>
</reference>
<dbReference type="AlphaFoldDB" id="A0A2G8SY30"/>
<evidence type="ECO:0000313" key="3">
    <source>
        <dbReference type="EMBL" id="PIL38695.1"/>
    </source>
</evidence>
<accession>A0A2G8SY30</accession>
<dbReference type="InterPro" id="IPR043504">
    <property type="entry name" value="Peptidase_S1_PA_chymotrypsin"/>
</dbReference>
<proteinExistence type="predicted"/>
<dbReference type="OrthoDB" id="8581982at2"/>
<dbReference type="RefSeq" id="WP_099917110.1">
    <property type="nucleotide sequence ID" value="NZ_BMHS01000017.1"/>
</dbReference>
<dbReference type="Gene3D" id="2.40.10.10">
    <property type="entry name" value="Trypsin-like serine proteases"/>
    <property type="match status" value="2"/>
</dbReference>
<dbReference type="InterPro" id="IPR009003">
    <property type="entry name" value="Peptidase_S1_PA"/>
</dbReference>
<evidence type="ECO:0000256" key="1">
    <source>
        <dbReference type="SAM" id="MobiDB-lite"/>
    </source>
</evidence>
<dbReference type="PRINTS" id="PR00834">
    <property type="entry name" value="PROTEASES2C"/>
</dbReference>
<evidence type="ECO:0000313" key="4">
    <source>
        <dbReference type="Proteomes" id="UP000228593"/>
    </source>
</evidence>
<feature type="chain" id="PRO_5013788968" evidence="2">
    <location>
        <begin position="22"/>
        <end position="477"/>
    </location>
</feature>
<dbReference type="Pfam" id="PF13365">
    <property type="entry name" value="Trypsin_2"/>
    <property type="match status" value="1"/>
</dbReference>
<dbReference type="SUPFAM" id="SSF50494">
    <property type="entry name" value="Trypsin-like serine proteases"/>
    <property type="match status" value="1"/>
</dbReference>
<feature type="region of interest" description="Disordered" evidence="1">
    <location>
        <begin position="27"/>
        <end position="74"/>
    </location>
</feature>
<dbReference type="GO" id="GO:0006508">
    <property type="term" value="P:proteolysis"/>
    <property type="evidence" value="ECO:0007669"/>
    <property type="project" value="InterPro"/>
</dbReference>
<dbReference type="PANTHER" id="PTHR43019:SF23">
    <property type="entry name" value="PROTEASE DO-LIKE 5, CHLOROPLASTIC"/>
    <property type="match status" value="1"/>
</dbReference>